<dbReference type="KEGG" id="sct:SCAT_0285"/>
<reference evidence="3" key="1">
    <citation type="submission" date="2011-12" db="EMBL/GenBank/DDBJ databases">
        <title>Complete genome sequence of Streptomyces cattleya strain DSM 46488.</title>
        <authorList>
            <person name="Ou H.-Y."/>
            <person name="Li P."/>
            <person name="Zhao C."/>
            <person name="O'Hagan D."/>
            <person name="Deng Z."/>
        </authorList>
    </citation>
    <scope>NUCLEOTIDE SEQUENCE [LARGE SCALE GENOMIC DNA]</scope>
    <source>
        <strain evidence="3">ATCC 35852 / DSM 46488 / JCM 4925 / NBRC 14057 / NRRL 8057</strain>
    </source>
</reference>
<proteinExistence type="predicted"/>
<dbReference type="RefSeq" id="WP_014141061.1">
    <property type="nucleotide sequence ID" value="NC_016111.1"/>
</dbReference>
<feature type="compositionally biased region" description="Basic and acidic residues" evidence="1">
    <location>
        <begin position="435"/>
        <end position="451"/>
    </location>
</feature>
<keyword evidence="3" id="KW-1185">Reference proteome</keyword>
<sequence length="706" mass="75014">MGRHLLPWGRVLQAEGMLLRPDVLLANLLNRAVGILSGASDDRPVDVPVSWKPWEYRTVRTALSEALALGAEAPLRYIQSGFDDFGVLSQEPIRAPQIVKEAGNTVARFVIDLHAAAGSDSGLSELARRMVRTEAARRRAWTLNEKAVSEELGLPSRESSQHVGKDLYWEHHLLKDPTTLTREVVTNPKTATAAGFITNGRLLFDVANKQDLAWAVLVALEAPLQKGVTALLDLFTLGTMGRPIEKAVSLLMPSNLYALVNSARWVETFVVKPLMHQQAERFLLASGVGAVAAVDALVNEKLSVFAEAARKQFSGANAKKDFAQQVQRKNDKENNRKKLIAQAREGTEPPPPAPENSKIPGYLQQGAALVWNFAADQVPVPLPVPTLQQLQVGANASASRGERGLQRAGRALRRPAPGLLPGTQQGPRGAGVRGSDAEGEHRARPQGDRRMSLSTARLKEMIGAAAGGFVLSAAELAVPEAEPLFADWLGGDLVLENGTGDAERLLVRGTLAGGAEELSGLPASVRFSSAEDGGGEAYVTGLEIAVTWPGWAVDTPFLQQDMSVLERGGFADPLVVLSARPDGYGQVLPMALPAAALGMEGAPGVPAYVKFLPVAEDPSDGARARPRRATAVGEFGDGLVFTSTEGLAALPFLAPGAVDGWQLPAPSPPRCPRCASPTPPPNCTGTAACSRGPVSVWSWTRRAAGR</sequence>
<dbReference type="Proteomes" id="UP000007842">
    <property type="component" value="Chromosome"/>
</dbReference>
<dbReference type="AlphaFoldDB" id="F8JNT8"/>
<evidence type="ECO:0000313" key="2">
    <source>
        <dbReference type="EMBL" id="AEW92666.1"/>
    </source>
</evidence>
<protein>
    <submittedName>
        <fullName evidence="2">Uncharacterized protein</fullName>
    </submittedName>
</protein>
<feature type="compositionally biased region" description="Low complexity" evidence="1">
    <location>
        <begin position="406"/>
        <end position="422"/>
    </location>
</feature>
<evidence type="ECO:0000256" key="1">
    <source>
        <dbReference type="SAM" id="MobiDB-lite"/>
    </source>
</evidence>
<dbReference type="KEGG" id="scy:SCATT_02950"/>
<dbReference type="EMBL" id="CP003219">
    <property type="protein sequence ID" value="AEW92666.1"/>
    <property type="molecule type" value="Genomic_DNA"/>
</dbReference>
<accession>F8JNT8</accession>
<organism evidence="2 3">
    <name type="scientific">Streptantibioticus cattleyicolor (strain ATCC 35852 / DSM 46488 / JCM 4925 / NBRC 14057 / NRRL 8057)</name>
    <name type="common">Streptomyces cattleya</name>
    <dbReference type="NCBI Taxonomy" id="1003195"/>
    <lineage>
        <taxon>Bacteria</taxon>
        <taxon>Bacillati</taxon>
        <taxon>Actinomycetota</taxon>
        <taxon>Actinomycetes</taxon>
        <taxon>Kitasatosporales</taxon>
        <taxon>Streptomycetaceae</taxon>
        <taxon>Streptantibioticus</taxon>
    </lineage>
</organism>
<accession>G8WMU7</accession>
<dbReference type="PATRIC" id="fig|1003195.11.peg.1928"/>
<name>F8JNT8_STREN</name>
<dbReference type="HOGENOM" id="CLU_390758_0_0_11"/>
<feature type="region of interest" description="Disordered" evidence="1">
    <location>
        <begin position="393"/>
        <end position="451"/>
    </location>
</feature>
<dbReference type="STRING" id="1003195.SCATT_02950"/>
<gene>
    <name evidence="2" type="ordered locus">SCATT_02950</name>
</gene>
<evidence type="ECO:0000313" key="3">
    <source>
        <dbReference type="Proteomes" id="UP000007842"/>
    </source>
</evidence>